<sequence length="177" mass="18731">MTVLWSILSYRRPLRGSSAVTIKSGATPALVALVALSSNGNTVAGCSAVNSATDRARRSTLSASCEVRRPPGRPRSCCSRGVRQAAGWLLVAGHSAWKRGADDRQSVRRTGAADEVLLSTRSGRWRMAVGATNSRADRRVSLCFTSSVIWLPQDTAFATTTREADLTKPVGAGRGGT</sequence>
<dbReference type="Proteomes" id="UP000030764">
    <property type="component" value="Unassembled WGS sequence"/>
</dbReference>
<evidence type="ECO:0000313" key="1">
    <source>
        <dbReference type="EMBL" id="KFD46018.1"/>
    </source>
</evidence>
<keyword evidence="2" id="KW-1185">Reference proteome</keyword>
<reference evidence="1 2" key="1">
    <citation type="journal article" date="2014" name="Nat. Genet.">
        <title>Genome and transcriptome of the porcine whipworm Trichuris suis.</title>
        <authorList>
            <person name="Jex A.R."/>
            <person name="Nejsum P."/>
            <person name="Schwarz E.M."/>
            <person name="Hu L."/>
            <person name="Young N.D."/>
            <person name="Hall R.S."/>
            <person name="Korhonen P.K."/>
            <person name="Liao S."/>
            <person name="Thamsborg S."/>
            <person name="Xia J."/>
            <person name="Xu P."/>
            <person name="Wang S."/>
            <person name="Scheerlinck J.P."/>
            <person name="Hofmann A."/>
            <person name="Sternberg P.W."/>
            <person name="Wang J."/>
            <person name="Gasser R.B."/>
        </authorList>
    </citation>
    <scope>NUCLEOTIDE SEQUENCE [LARGE SCALE GENOMIC DNA]</scope>
    <source>
        <strain evidence="1">DCEP-RM93M</strain>
    </source>
</reference>
<accession>A0A085LM22</accession>
<protein>
    <submittedName>
        <fullName evidence="1">Uncharacterized protein</fullName>
    </submittedName>
</protein>
<proteinExistence type="predicted"/>
<dbReference type="EMBL" id="KL363401">
    <property type="protein sequence ID" value="KFD46018.1"/>
    <property type="molecule type" value="Genomic_DNA"/>
</dbReference>
<evidence type="ECO:0000313" key="2">
    <source>
        <dbReference type="Proteomes" id="UP000030764"/>
    </source>
</evidence>
<name>A0A085LM22_9BILA</name>
<gene>
    <name evidence="1" type="ORF">M513_13101</name>
</gene>
<dbReference type="AlphaFoldDB" id="A0A085LM22"/>
<organism evidence="1 2">
    <name type="scientific">Trichuris suis</name>
    <name type="common">pig whipworm</name>
    <dbReference type="NCBI Taxonomy" id="68888"/>
    <lineage>
        <taxon>Eukaryota</taxon>
        <taxon>Metazoa</taxon>
        <taxon>Ecdysozoa</taxon>
        <taxon>Nematoda</taxon>
        <taxon>Enoplea</taxon>
        <taxon>Dorylaimia</taxon>
        <taxon>Trichinellida</taxon>
        <taxon>Trichuridae</taxon>
        <taxon>Trichuris</taxon>
    </lineage>
</organism>